<evidence type="ECO:0000256" key="4">
    <source>
        <dbReference type="PROSITE-ProRule" id="PRU00091"/>
    </source>
</evidence>
<evidence type="ECO:0000313" key="9">
    <source>
        <dbReference type="RefSeq" id="XP_015886125.3"/>
    </source>
</evidence>
<feature type="compositionally biased region" description="Low complexity" evidence="6">
    <location>
        <begin position="1238"/>
        <end position="1249"/>
    </location>
</feature>
<feature type="compositionally biased region" description="Polar residues" evidence="6">
    <location>
        <begin position="1006"/>
        <end position="1018"/>
    </location>
</feature>
<reference evidence="8" key="1">
    <citation type="submission" date="2025-05" db="UniProtKB">
        <authorList>
            <consortium name="RefSeq"/>
        </authorList>
    </citation>
    <scope>NUCLEOTIDE SEQUENCE [LARGE SCALE GENOMIC DNA]</scope>
</reference>
<keyword evidence="8" id="KW-1185">Reference proteome</keyword>
<dbReference type="KEGG" id="zju:107421404"/>
<feature type="compositionally biased region" description="Polar residues" evidence="6">
    <location>
        <begin position="660"/>
        <end position="681"/>
    </location>
</feature>
<accession>A0A6P4AD49</accession>
<feature type="coiled-coil region" evidence="5">
    <location>
        <begin position="204"/>
        <end position="231"/>
    </location>
</feature>
<feature type="region of interest" description="Disordered" evidence="6">
    <location>
        <begin position="953"/>
        <end position="985"/>
    </location>
</feature>
<dbReference type="PROSITE" id="PS50178">
    <property type="entry name" value="ZF_FYVE"/>
    <property type="match status" value="1"/>
</dbReference>
<dbReference type="InterPro" id="IPR017455">
    <property type="entry name" value="Znf_FYVE-rel"/>
</dbReference>
<evidence type="ECO:0000256" key="5">
    <source>
        <dbReference type="SAM" id="Coils"/>
    </source>
</evidence>
<feature type="compositionally biased region" description="Basic and acidic residues" evidence="6">
    <location>
        <begin position="162"/>
        <end position="171"/>
    </location>
</feature>
<keyword evidence="3" id="KW-0862">Zinc</keyword>
<evidence type="ECO:0000313" key="8">
    <source>
        <dbReference type="Proteomes" id="UP001652623"/>
    </source>
</evidence>
<feature type="compositionally biased region" description="Basic and acidic residues" evidence="6">
    <location>
        <begin position="237"/>
        <end position="249"/>
    </location>
</feature>
<dbReference type="SUPFAM" id="SSF57903">
    <property type="entry name" value="FYVE/PHD zinc finger"/>
    <property type="match status" value="1"/>
</dbReference>
<feature type="region of interest" description="Disordered" evidence="6">
    <location>
        <begin position="231"/>
        <end position="265"/>
    </location>
</feature>
<feature type="compositionally biased region" description="Polar residues" evidence="6">
    <location>
        <begin position="956"/>
        <end position="973"/>
    </location>
</feature>
<gene>
    <name evidence="9" type="primary">LOC107421404</name>
</gene>
<dbReference type="FunCoup" id="A0A6P4AD49">
    <property type="interactions" value="1928"/>
</dbReference>
<feature type="region of interest" description="Disordered" evidence="6">
    <location>
        <begin position="1006"/>
        <end position="1032"/>
    </location>
</feature>
<dbReference type="InterPro" id="IPR011011">
    <property type="entry name" value="Znf_FYVE_PHD"/>
</dbReference>
<dbReference type="InterPro" id="IPR011990">
    <property type="entry name" value="TPR-like_helical_dom_sf"/>
</dbReference>
<feature type="domain" description="FYVE-type" evidence="7">
    <location>
        <begin position="19"/>
        <end position="78"/>
    </location>
</feature>
<dbReference type="SMART" id="SM00064">
    <property type="entry name" value="FYVE"/>
    <property type="match status" value="1"/>
</dbReference>
<dbReference type="InterPro" id="IPR000306">
    <property type="entry name" value="Znf_FYVE"/>
</dbReference>
<sequence length="1301" mass="144525">MLEKIGLPAKPAIRGNNWVVDASHCQGCSSQFTFINRKHHCRRCGGLFCNGCTQGRMVLRGQGDSPVRVCEPCKKLEEAARFEMRYGHRSRAGRGSSKSTSKNEIEVLNQILANDRKEVFSSGLESNNDMPSSIHRGTSNASSSNSGGDITLDGEGEIQKSPIDKSNHVSDEMGMSSPDELRQQALDEKKKYKILKGEGKPDEALRAFKRGKELERQAEALEKNLRKSRKNVSLSTKMEEVQIKNDSTESGRINKVAPPEGKQKDDLAAQLRELGWSETDIHNEDKKVSNMSLEGELSSLIGEISERTNKDKGTSANDKSQVVAHKKRALALKREGKLAEAKEELKRAKILEKQLEEQELLAEAEDSDDELSALIRGMDNDKQEEFSIPYDHEHNFDFDHLLVAAEDQTIDGIFEVTDEDMEDPEIASALKSLGWSEDSDFAGAGVPQIVSVDREAVLSEILSLKREALSQKRAGNVAEAMAQLKKAKLLERDLEGFESKQGTMAKHSGVQKDSSSQAVGHSSKSFLVGEGNIEEMKDVDSRVVPRSRLMIQKELLSLKKKALALRREGRLDEAEEELKRGKVLEHQLEEMENEVKVKTIPVDVGSKISNLAYEHLPNFSGNLPIGIEEGEDVTDQDMYDPTYLSLLKNLGWNEQESDEGTLSSKAPKQRDNPSIQTSESSVTQALLDVQVGESRRSKAEIQKELLGLKRKALALRRKGETKEAEEVLNMAKILEAQIADMEASEKVQSNSMHKETIMESPLKSADEEGNKMDVTENDMHDPSILSMLKNSGWKDGEQETVPSLVQSSSVVSVAPQRSKGEIQRELLNLKRKALALRRKGETEEAEEVLRMAKVLESQMEETVSQRLHLHDALDNEKAESLESLVVQEKQGNVKDSIQMRSEMTQVTVGSSDNVVDLSLGSERMENDVVNPPLANPISIPLNSQLIEGDHLDTPETLENTSIPQPGQPSSLTDLLTGDDWRGSQTSEKQIDRLSHQSDDIFLTCPPFQSQTLTSSNEEQTSKDDVKTESGEKLVLKDEKPYVYHANLYQEHASQNNQSTFKEDILAHKRKAVALKREGKLIEAREELRHAKLLEKHLEKDSPESKTSSSDVSVSTSNVASVSQKVSSSSNTTTRPLSSRDRFKLQQESLAHKRQALKLRREGRTEEAEAEIELAKALETQLEELSAHDSTKSAVDGVEPDDDVGVEDFLDPHLLSALKAIGIEGTNGVSRGPQRPQPSNLNSDKSNSLNSVNQDRIQLEEQIKAEKVKAVNLKRSGKQAEALDSLRRAKLLEKKLSALHLQ</sequence>
<dbReference type="InterPro" id="IPR019734">
    <property type="entry name" value="TPR_rpt"/>
</dbReference>
<dbReference type="GO" id="GO:0008270">
    <property type="term" value="F:zinc ion binding"/>
    <property type="evidence" value="ECO:0007669"/>
    <property type="project" value="UniProtKB-KW"/>
</dbReference>
<feature type="region of interest" description="Disordered" evidence="6">
    <location>
        <begin position="1095"/>
        <end position="1148"/>
    </location>
</feature>
<feature type="compositionally biased region" description="Low complexity" evidence="6">
    <location>
        <begin position="1104"/>
        <end position="1129"/>
    </location>
</feature>
<dbReference type="InterPro" id="IPR013083">
    <property type="entry name" value="Znf_RING/FYVE/PHD"/>
</dbReference>
<feature type="compositionally biased region" description="Low complexity" evidence="6">
    <location>
        <begin position="139"/>
        <end position="148"/>
    </location>
</feature>
<dbReference type="PANTHER" id="PTHR47553">
    <property type="entry name" value="MYOSIN-11"/>
    <property type="match status" value="1"/>
</dbReference>
<keyword evidence="2 4" id="KW-0863">Zinc-finger</keyword>
<feature type="compositionally biased region" description="Basic and acidic residues" evidence="6">
    <location>
        <begin position="1019"/>
        <end position="1032"/>
    </location>
</feature>
<proteinExistence type="predicted"/>
<feature type="coiled-coil region" evidence="5">
    <location>
        <begin position="338"/>
        <end position="368"/>
    </location>
</feature>
<dbReference type="FunFam" id="3.30.40.10:FF:000925">
    <property type="entry name" value="Zinc finger protein, putative"/>
    <property type="match status" value="1"/>
</dbReference>
<dbReference type="Gene3D" id="3.30.40.10">
    <property type="entry name" value="Zinc/RING finger domain, C3HC4 (zinc finger)"/>
    <property type="match status" value="1"/>
</dbReference>
<dbReference type="SUPFAM" id="SSF48452">
    <property type="entry name" value="TPR-like"/>
    <property type="match status" value="1"/>
</dbReference>
<keyword evidence="1" id="KW-0479">Metal-binding</keyword>
<feature type="region of interest" description="Disordered" evidence="6">
    <location>
        <begin position="655"/>
        <end position="681"/>
    </location>
</feature>
<dbReference type="Proteomes" id="UP001652623">
    <property type="component" value="Chromosome 1"/>
</dbReference>
<evidence type="ECO:0000256" key="3">
    <source>
        <dbReference type="ARBA" id="ARBA00022833"/>
    </source>
</evidence>
<evidence type="ECO:0000256" key="6">
    <source>
        <dbReference type="SAM" id="MobiDB-lite"/>
    </source>
</evidence>
<keyword evidence="5" id="KW-0175">Coiled coil</keyword>
<evidence type="ECO:0000256" key="2">
    <source>
        <dbReference type="ARBA" id="ARBA00022771"/>
    </source>
</evidence>
<dbReference type="Pfam" id="PF01363">
    <property type="entry name" value="FYVE"/>
    <property type="match status" value="1"/>
</dbReference>
<feature type="compositionally biased region" description="Polar residues" evidence="6">
    <location>
        <begin position="123"/>
        <end position="138"/>
    </location>
</feature>
<feature type="region of interest" description="Disordered" evidence="6">
    <location>
        <begin position="745"/>
        <end position="766"/>
    </location>
</feature>
<evidence type="ECO:0000259" key="7">
    <source>
        <dbReference type="PROSITE" id="PS50178"/>
    </source>
</evidence>
<reference evidence="9" key="2">
    <citation type="submission" date="2025-08" db="UniProtKB">
        <authorList>
            <consortium name="RefSeq"/>
        </authorList>
    </citation>
    <scope>IDENTIFICATION</scope>
    <source>
        <tissue evidence="9">Seedling</tissue>
    </source>
</reference>
<dbReference type="SMART" id="SM00028">
    <property type="entry name" value="TPR"/>
    <property type="match status" value="8"/>
</dbReference>
<dbReference type="PANTHER" id="PTHR47553:SF1">
    <property type="entry name" value="RING_FYVE_PHD ZINC FINGER SUPERFAMILY PROTEIN"/>
    <property type="match status" value="1"/>
</dbReference>
<protein>
    <submittedName>
        <fullName evidence="9">Uncharacterized protein LOC107421404</fullName>
    </submittedName>
</protein>
<evidence type="ECO:0000256" key="1">
    <source>
        <dbReference type="ARBA" id="ARBA00022723"/>
    </source>
</evidence>
<name>A0A6P4AD49_ZIZJJ</name>
<feature type="region of interest" description="Disordered" evidence="6">
    <location>
        <begin position="122"/>
        <end position="180"/>
    </location>
</feature>
<feature type="region of interest" description="Disordered" evidence="6">
    <location>
        <begin position="1224"/>
        <end position="1249"/>
    </location>
</feature>
<organism evidence="8 9">
    <name type="scientific">Ziziphus jujuba</name>
    <name type="common">Chinese jujube</name>
    <name type="synonym">Ziziphus sativa</name>
    <dbReference type="NCBI Taxonomy" id="326968"/>
    <lineage>
        <taxon>Eukaryota</taxon>
        <taxon>Viridiplantae</taxon>
        <taxon>Streptophyta</taxon>
        <taxon>Embryophyta</taxon>
        <taxon>Tracheophyta</taxon>
        <taxon>Spermatophyta</taxon>
        <taxon>Magnoliopsida</taxon>
        <taxon>eudicotyledons</taxon>
        <taxon>Gunneridae</taxon>
        <taxon>Pentapetalae</taxon>
        <taxon>rosids</taxon>
        <taxon>fabids</taxon>
        <taxon>Rosales</taxon>
        <taxon>Rhamnaceae</taxon>
        <taxon>Paliureae</taxon>
        <taxon>Ziziphus</taxon>
    </lineage>
</organism>
<dbReference type="RefSeq" id="XP_015886125.3">
    <property type="nucleotide sequence ID" value="XM_016030639.4"/>
</dbReference>
<feature type="coiled-coil region" evidence="5">
    <location>
        <begin position="698"/>
        <end position="744"/>
    </location>
</feature>
<dbReference type="InParanoid" id="A0A6P4AD49"/>
<dbReference type="GeneID" id="107421404"/>